<protein>
    <recommendedName>
        <fullName evidence="1">FBD domain-containing protein</fullName>
    </recommendedName>
</protein>
<evidence type="ECO:0000259" key="1">
    <source>
        <dbReference type="Pfam" id="PF08387"/>
    </source>
</evidence>
<gene>
    <name evidence="2" type="ORF">AARE701A_LOCUS21673</name>
</gene>
<dbReference type="EMBL" id="LR999458">
    <property type="protein sequence ID" value="CAE6244126.1"/>
    <property type="molecule type" value="Genomic_DNA"/>
</dbReference>
<evidence type="ECO:0000313" key="2">
    <source>
        <dbReference type="EMBL" id="CAE6244126.1"/>
    </source>
</evidence>
<dbReference type="AlphaFoldDB" id="A0A8S2AZB4"/>
<dbReference type="PANTHER" id="PTHR31900:SF28">
    <property type="entry name" value="FBD DOMAIN-CONTAINING PROTEIN"/>
    <property type="match status" value="1"/>
</dbReference>
<dbReference type="InterPro" id="IPR006566">
    <property type="entry name" value="FBD"/>
</dbReference>
<sequence length="145" mass="16879">MPELKEADISVMGDIEKDTESLLKSITTVKRLTLRVRETVVYPDCIFFSQLENLKVYICSKNWSKLLVHLLKGSPHLRILDLEADKNYKQVSWSKNQSSVPKYFLNSLETFKFKGYNSKDEEDRDFMSLIFKHARCLKSTSILHG</sequence>
<organism evidence="2 3">
    <name type="scientific">Arabidopsis arenosa</name>
    <name type="common">Sand rock-cress</name>
    <name type="synonym">Cardaminopsis arenosa</name>
    <dbReference type="NCBI Taxonomy" id="38785"/>
    <lineage>
        <taxon>Eukaryota</taxon>
        <taxon>Viridiplantae</taxon>
        <taxon>Streptophyta</taxon>
        <taxon>Embryophyta</taxon>
        <taxon>Tracheophyta</taxon>
        <taxon>Spermatophyta</taxon>
        <taxon>Magnoliopsida</taxon>
        <taxon>eudicotyledons</taxon>
        <taxon>Gunneridae</taxon>
        <taxon>Pentapetalae</taxon>
        <taxon>rosids</taxon>
        <taxon>malvids</taxon>
        <taxon>Brassicales</taxon>
        <taxon>Brassicaceae</taxon>
        <taxon>Camelineae</taxon>
        <taxon>Arabidopsis</taxon>
    </lineage>
</organism>
<evidence type="ECO:0000313" key="3">
    <source>
        <dbReference type="Proteomes" id="UP000682877"/>
    </source>
</evidence>
<name>A0A8S2AZB4_ARAAE</name>
<reference evidence="2" key="1">
    <citation type="submission" date="2021-01" db="EMBL/GenBank/DDBJ databases">
        <authorList>
            <person name="Bezrukov I."/>
        </authorList>
    </citation>
    <scope>NUCLEOTIDE SEQUENCE</scope>
</reference>
<accession>A0A8S2AZB4</accession>
<dbReference type="Proteomes" id="UP000682877">
    <property type="component" value="Chromosome 8"/>
</dbReference>
<dbReference type="PANTHER" id="PTHR31900">
    <property type="entry name" value="F-BOX/RNI SUPERFAMILY PROTEIN-RELATED"/>
    <property type="match status" value="1"/>
</dbReference>
<keyword evidence="3" id="KW-1185">Reference proteome</keyword>
<proteinExistence type="predicted"/>
<dbReference type="InterPro" id="IPR050232">
    <property type="entry name" value="FBL13/AtMIF1-like"/>
</dbReference>
<feature type="domain" description="FBD" evidence="1">
    <location>
        <begin position="97"/>
        <end position="142"/>
    </location>
</feature>
<dbReference type="Pfam" id="PF08387">
    <property type="entry name" value="FBD"/>
    <property type="match status" value="1"/>
</dbReference>